<dbReference type="InterPro" id="IPR029523">
    <property type="entry name" value="INO80B/Ies2"/>
</dbReference>
<feature type="domain" description="INO80 complex subunit B-like conserved region" evidence="2">
    <location>
        <begin position="296"/>
        <end position="384"/>
    </location>
</feature>
<dbReference type="RefSeq" id="XP_023450219.2">
    <property type="nucleotide sequence ID" value="XM_023604157.2"/>
</dbReference>
<dbReference type="InterPro" id="IPR006880">
    <property type="entry name" value="INO80B_C"/>
</dbReference>
<gene>
    <name evidence="3" type="ORF">RHO25_012864</name>
</gene>
<name>A0ABZ0P8G6_CERBT</name>
<dbReference type="Pfam" id="PF04795">
    <property type="entry name" value="PAPA-1"/>
    <property type="match status" value="1"/>
</dbReference>
<evidence type="ECO:0000259" key="2">
    <source>
        <dbReference type="SMART" id="SM01406"/>
    </source>
</evidence>
<dbReference type="SMART" id="SM01406">
    <property type="entry name" value="PAPA-1"/>
    <property type="match status" value="1"/>
</dbReference>
<dbReference type="EMBL" id="CP134192">
    <property type="protein sequence ID" value="WPB08199.1"/>
    <property type="molecule type" value="Genomic_DNA"/>
</dbReference>
<feature type="compositionally biased region" description="Basic residues" evidence="1">
    <location>
        <begin position="327"/>
        <end position="337"/>
    </location>
</feature>
<feature type="compositionally biased region" description="Acidic residues" evidence="1">
    <location>
        <begin position="122"/>
        <end position="168"/>
    </location>
</feature>
<reference evidence="3 4" key="1">
    <citation type="submission" date="2023-09" db="EMBL/GenBank/DDBJ databases">
        <title>Complete-Gapless Cercospora beticola genome.</title>
        <authorList>
            <person name="Wyatt N.A."/>
            <person name="Spanner R.E."/>
            <person name="Bolton M.D."/>
        </authorList>
    </citation>
    <scope>NUCLEOTIDE SEQUENCE [LARGE SCALE GENOMIC DNA]</scope>
    <source>
        <strain evidence="3">Cb09-40</strain>
    </source>
</reference>
<evidence type="ECO:0000313" key="4">
    <source>
        <dbReference type="Proteomes" id="UP001302367"/>
    </source>
</evidence>
<organism evidence="3 4">
    <name type="scientific">Cercospora beticola</name>
    <name type="common">Sugarbeet leaf spot fungus</name>
    <dbReference type="NCBI Taxonomy" id="122368"/>
    <lineage>
        <taxon>Eukaryota</taxon>
        <taxon>Fungi</taxon>
        <taxon>Dikarya</taxon>
        <taxon>Ascomycota</taxon>
        <taxon>Pezizomycotina</taxon>
        <taxon>Dothideomycetes</taxon>
        <taxon>Dothideomycetidae</taxon>
        <taxon>Mycosphaerellales</taxon>
        <taxon>Mycosphaerellaceae</taxon>
        <taxon>Cercospora</taxon>
    </lineage>
</organism>
<feature type="region of interest" description="Disordered" evidence="1">
    <location>
        <begin position="29"/>
        <end position="359"/>
    </location>
</feature>
<keyword evidence="4" id="KW-1185">Reference proteome</keyword>
<feature type="compositionally biased region" description="Acidic residues" evidence="1">
    <location>
        <begin position="207"/>
        <end position="248"/>
    </location>
</feature>
<protein>
    <recommendedName>
        <fullName evidence="2">INO80 complex subunit B-like conserved region domain-containing protein</fullName>
    </recommendedName>
</protein>
<evidence type="ECO:0000313" key="3">
    <source>
        <dbReference type="EMBL" id="WPB08199.1"/>
    </source>
</evidence>
<dbReference type="PANTHER" id="PTHR21561">
    <property type="entry name" value="INO80 COMPLEX SUBUNIT B"/>
    <property type="match status" value="1"/>
</dbReference>
<dbReference type="GeneID" id="35435163"/>
<feature type="region of interest" description="Disordered" evidence="1">
    <location>
        <begin position="388"/>
        <end position="408"/>
    </location>
</feature>
<sequence>MCWAEDGSFPLQQSFLPIALAFITMESSDSNKRLKASNGAPISTSPALSGAARLPAYHPPAAQGARGSGSSASIARPAAGKTSLRLTVKAPPNNQSESDATPAPPRRAARATRNPRTVVDHDSDEMDEDQDAEGEDEEEDAEGSNDQDALGNEDSEEDAEGEDDDVDMDDHPPPPVITRHPAPSKGKSQTIVSAPPAGTLKSVEAKEMEDDDDEELSELDSQEDDELEGNDDEDEEEDEEDESDEDDENSRSATPDLSKLTKRQRGQFVESEGTETNELMALSNEALKKKHLTAEEHVQRRAEMARRRKNLSEKRNEEEKMDTINKLLHKQAPKRRTRAEMEAARAAEAGETPAAERDANALDPTYVRWVSRKEGSLVCVPKDWQDSPVGEQFGFSSNSGGRIVEEVQ</sequence>
<feature type="compositionally biased region" description="Basic and acidic residues" evidence="1">
    <location>
        <begin position="292"/>
        <end position="323"/>
    </location>
</feature>
<feature type="compositionally biased region" description="Low complexity" evidence="1">
    <location>
        <begin position="59"/>
        <end position="80"/>
    </location>
</feature>
<dbReference type="Proteomes" id="UP001302367">
    <property type="component" value="Chromosome 9"/>
</dbReference>
<evidence type="ECO:0000256" key="1">
    <source>
        <dbReference type="SAM" id="MobiDB-lite"/>
    </source>
</evidence>
<accession>A0ABZ0P8G6</accession>
<proteinExistence type="predicted"/>
<dbReference type="PANTHER" id="PTHR21561:SF12">
    <property type="entry name" value="INO80 COMPLEX SUBUNIT B"/>
    <property type="match status" value="1"/>
</dbReference>